<keyword evidence="5" id="KW-1185">Reference proteome</keyword>
<dbReference type="HOGENOM" id="CLU_029601_0_0_6"/>
<dbReference type="RefSeq" id="WP_023273997.1">
    <property type="nucleotide sequence ID" value="NZ_KI530737.1"/>
</dbReference>
<dbReference type="AlphaFoldDB" id="V2TH41"/>
<evidence type="ECO:0000259" key="3">
    <source>
        <dbReference type="Pfam" id="PF17782"/>
    </source>
</evidence>
<dbReference type="NCBIfam" id="TIGR00732">
    <property type="entry name" value="dprA"/>
    <property type="match status" value="1"/>
</dbReference>
<accession>V2TH41</accession>
<reference evidence="4 5" key="1">
    <citation type="submission" date="2013-10" db="EMBL/GenBank/DDBJ databases">
        <title>The Genome Sequence of Acinetobacter nectaris CIP 110549.</title>
        <authorList>
            <consortium name="The Broad Institute Genomics Platform"/>
            <consortium name="The Broad Institute Genome Sequencing Center for Infectious Disease"/>
            <person name="Cerqueira G."/>
            <person name="Feldgarden M."/>
            <person name="Courvalin P."/>
            <person name="Grillot-Courvalin C."/>
            <person name="Clermont D."/>
            <person name="Rocha E."/>
            <person name="Yoon E.-J."/>
            <person name="Nemec A."/>
            <person name="Young S.K."/>
            <person name="Zeng Q."/>
            <person name="Gargeya S."/>
            <person name="Fitzgerald M."/>
            <person name="Abouelleil A."/>
            <person name="Alvarado L."/>
            <person name="Berlin A.M."/>
            <person name="Chapman S.B."/>
            <person name="Gainer-Dewar J."/>
            <person name="Goldberg J."/>
            <person name="Gnerre S."/>
            <person name="Griggs A."/>
            <person name="Gujja S."/>
            <person name="Hansen M."/>
            <person name="Howarth C."/>
            <person name="Imamovic A."/>
            <person name="Ireland A."/>
            <person name="Larimer J."/>
            <person name="McCowan C."/>
            <person name="Murphy C."/>
            <person name="Pearson M."/>
            <person name="Poon T.W."/>
            <person name="Priest M."/>
            <person name="Roberts A."/>
            <person name="Saif S."/>
            <person name="Shea T."/>
            <person name="Sykes S."/>
            <person name="Wortman J."/>
            <person name="Nusbaum C."/>
            <person name="Birren B."/>
        </authorList>
    </citation>
    <scope>NUCLEOTIDE SEQUENCE [LARGE SCALE GENOMIC DNA]</scope>
    <source>
        <strain evidence="4 5">CIP 110549</strain>
    </source>
</reference>
<comment type="caution">
    <text evidence="4">The sequence shown here is derived from an EMBL/GenBank/DDBJ whole genome shotgun (WGS) entry which is preliminary data.</text>
</comment>
<dbReference type="InterPro" id="IPR036388">
    <property type="entry name" value="WH-like_DNA-bd_sf"/>
</dbReference>
<dbReference type="Pfam" id="PF17782">
    <property type="entry name" value="WHD_DprA"/>
    <property type="match status" value="1"/>
</dbReference>
<dbReference type="eggNOG" id="COG0758">
    <property type="taxonomic scope" value="Bacteria"/>
</dbReference>
<dbReference type="GO" id="GO:0009294">
    <property type="term" value="P:DNA-mediated transformation"/>
    <property type="evidence" value="ECO:0007669"/>
    <property type="project" value="InterPro"/>
</dbReference>
<evidence type="ECO:0000313" key="5">
    <source>
        <dbReference type="Proteomes" id="UP000023785"/>
    </source>
</evidence>
<dbReference type="InterPro" id="IPR057666">
    <property type="entry name" value="DrpA_SLOG"/>
</dbReference>
<protein>
    <submittedName>
        <fullName evidence="4">DNA protecting protein DprA</fullName>
    </submittedName>
</protein>
<comment type="similarity">
    <text evidence="1">Belongs to the DprA/Smf family.</text>
</comment>
<dbReference type="Gene3D" id="3.40.50.450">
    <property type="match status" value="1"/>
</dbReference>
<dbReference type="Proteomes" id="UP000023785">
    <property type="component" value="Unassembled WGS sequence"/>
</dbReference>
<evidence type="ECO:0000256" key="1">
    <source>
        <dbReference type="ARBA" id="ARBA00006525"/>
    </source>
</evidence>
<gene>
    <name evidence="4" type="ORF">P256_02387</name>
</gene>
<sequence length="371" mass="41526">MQQPISEDQAAIITLWYLVQHSLSTYYKLTDFFGHARNAITPANIAKWPLLKIHSSHIKRANKLNDAETKKILNLIFQSISTHCDFICTIDDDLYPTMLQPYNDKPPILFGQGNTKLLNDPSIAIIGSRKASKLGEKNSYDFSYYFAEKGYVVISGLAEGIDQAAHYGAVSHQKTLAVMATGIDITYPKHHDNLRRQILKNSGTIITEFLPQTKPLQFNFPRRNRLVSGMSISVVVIEASLHSGSLGTAKIAAEQGKDVFATPGYIHNPLYEGCHELIREGATLIFHPEQVIEDSHFAFVIPNHQTTHIDEKDSAIPSHLKKLYNDLSWHAQGIDELSEKVNIPIAQLTAELMELELLGLCIHQSGKYLRG</sequence>
<dbReference type="PATRIC" id="fig|1392540.3.peg.2305"/>
<name>V2TH41_9GAMM</name>
<proteinExistence type="inferred from homology"/>
<organism evidence="4 5">
    <name type="scientific">Acinetobacter nectaris CIP 110549</name>
    <dbReference type="NCBI Taxonomy" id="1392540"/>
    <lineage>
        <taxon>Bacteria</taxon>
        <taxon>Pseudomonadati</taxon>
        <taxon>Pseudomonadota</taxon>
        <taxon>Gammaproteobacteria</taxon>
        <taxon>Moraxellales</taxon>
        <taxon>Moraxellaceae</taxon>
        <taxon>Acinetobacter</taxon>
    </lineage>
</organism>
<dbReference type="STRING" id="1392540.P256_02387"/>
<dbReference type="PANTHER" id="PTHR43022:SF1">
    <property type="entry name" value="PROTEIN SMF"/>
    <property type="match status" value="1"/>
</dbReference>
<dbReference type="OrthoDB" id="9785707at2"/>
<dbReference type="EMBL" id="AYER01000011">
    <property type="protein sequence ID" value="ESK36942.1"/>
    <property type="molecule type" value="Genomic_DNA"/>
</dbReference>
<evidence type="ECO:0000259" key="2">
    <source>
        <dbReference type="Pfam" id="PF02481"/>
    </source>
</evidence>
<feature type="domain" description="DprA winged helix" evidence="3">
    <location>
        <begin position="322"/>
        <end position="366"/>
    </location>
</feature>
<feature type="domain" description="Smf/DprA SLOG" evidence="2">
    <location>
        <begin position="87"/>
        <end position="294"/>
    </location>
</feature>
<dbReference type="Gene3D" id="1.10.10.10">
    <property type="entry name" value="Winged helix-like DNA-binding domain superfamily/Winged helix DNA-binding domain"/>
    <property type="match status" value="1"/>
</dbReference>
<dbReference type="InterPro" id="IPR041614">
    <property type="entry name" value="DprA_WH"/>
</dbReference>
<evidence type="ECO:0000313" key="4">
    <source>
        <dbReference type="EMBL" id="ESK36942.1"/>
    </source>
</evidence>
<dbReference type="PANTHER" id="PTHR43022">
    <property type="entry name" value="PROTEIN SMF"/>
    <property type="match status" value="1"/>
</dbReference>
<dbReference type="InterPro" id="IPR003488">
    <property type="entry name" value="DprA"/>
</dbReference>
<dbReference type="Pfam" id="PF02481">
    <property type="entry name" value="DNA_processg_A"/>
    <property type="match status" value="1"/>
</dbReference>
<dbReference type="SUPFAM" id="SSF102405">
    <property type="entry name" value="MCP/YpsA-like"/>
    <property type="match status" value="1"/>
</dbReference>